<feature type="region of interest" description="Disordered" evidence="1">
    <location>
        <begin position="222"/>
        <end position="248"/>
    </location>
</feature>
<protein>
    <submittedName>
        <fullName evidence="2">Uncharacterized protein</fullName>
    </submittedName>
</protein>
<organism evidence="2 3">
    <name type="scientific">Pleuronectes platessa</name>
    <name type="common">European plaice</name>
    <dbReference type="NCBI Taxonomy" id="8262"/>
    <lineage>
        <taxon>Eukaryota</taxon>
        <taxon>Metazoa</taxon>
        <taxon>Chordata</taxon>
        <taxon>Craniata</taxon>
        <taxon>Vertebrata</taxon>
        <taxon>Euteleostomi</taxon>
        <taxon>Actinopterygii</taxon>
        <taxon>Neopterygii</taxon>
        <taxon>Teleostei</taxon>
        <taxon>Neoteleostei</taxon>
        <taxon>Acanthomorphata</taxon>
        <taxon>Carangaria</taxon>
        <taxon>Pleuronectiformes</taxon>
        <taxon>Pleuronectoidei</taxon>
        <taxon>Pleuronectidae</taxon>
        <taxon>Pleuronectes</taxon>
    </lineage>
</organism>
<evidence type="ECO:0000313" key="3">
    <source>
        <dbReference type="Proteomes" id="UP001153269"/>
    </source>
</evidence>
<dbReference type="AlphaFoldDB" id="A0A9N7TX34"/>
<name>A0A9N7TX34_PLEPL</name>
<dbReference type="EMBL" id="CADEAL010000465">
    <property type="protein sequence ID" value="CAB1420580.1"/>
    <property type="molecule type" value="Genomic_DNA"/>
</dbReference>
<dbReference type="Proteomes" id="UP001153269">
    <property type="component" value="Unassembled WGS sequence"/>
</dbReference>
<evidence type="ECO:0000313" key="2">
    <source>
        <dbReference type="EMBL" id="CAB1420580.1"/>
    </source>
</evidence>
<accession>A0A9N7TX34</accession>
<comment type="caution">
    <text evidence="2">The sequence shown here is derived from an EMBL/GenBank/DDBJ whole genome shotgun (WGS) entry which is preliminary data.</text>
</comment>
<feature type="compositionally biased region" description="Polar residues" evidence="1">
    <location>
        <begin position="224"/>
        <end position="237"/>
    </location>
</feature>
<sequence>MAADRGRFSGSLSVIQALVELMERRSRRSWCGYLKSNTFIVKAPSGTGSWLLADSTRSGRQSGQTLGNYRTFSTAGLAARGWNTFIPLQGPGHAERNLPSDRVLSPGGFSLSLTRGARASTGRSNGFHSLRVLARRLPRHKRVATSGRSPVEPRSGQCAGCYGKPFKLACSAGYSLHRHAVLAARVEPSSRCCYTSAPLSVQITGVGFTSAGIQPGVREELLPGQSTSAPGGMSSTAGKDDIHTQRVPQRASQRQGAILFIEHHAPRQVGPPSPLQRFLLPAFGFIRRFLKTQNTQDWMYSFISVPPLPAYIR</sequence>
<keyword evidence="3" id="KW-1185">Reference proteome</keyword>
<reference evidence="2" key="1">
    <citation type="submission" date="2020-03" db="EMBL/GenBank/DDBJ databases">
        <authorList>
            <person name="Weist P."/>
        </authorList>
    </citation>
    <scope>NUCLEOTIDE SEQUENCE</scope>
</reference>
<evidence type="ECO:0000256" key="1">
    <source>
        <dbReference type="SAM" id="MobiDB-lite"/>
    </source>
</evidence>
<proteinExistence type="predicted"/>
<gene>
    <name evidence="2" type="ORF">PLEPLA_LOCUS8455</name>
</gene>